<reference evidence="2" key="1">
    <citation type="submission" date="2022-12" db="EMBL/GenBank/DDBJ databases">
        <title>Reclassification of two methanogenic archaea species isolated from the Kolyma lowland permafrost.</title>
        <authorList>
            <person name="Trubitsyn V.E."/>
            <person name="Rivkina E.M."/>
            <person name="Shcherbakova V.A."/>
        </authorList>
    </citation>
    <scope>NUCLEOTIDE SEQUENCE</scope>
    <source>
        <strain evidence="1">M2</strain>
        <strain evidence="2">MK4</strain>
    </source>
</reference>
<comment type="caution">
    <text evidence="2">The sequence shown here is derived from an EMBL/GenBank/DDBJ whole genome shotgun (WGS) entry which is preliminary data.</text>
</comment>
<accession>A0A9E5DPR1</accession>
<organism evidence="2">
    <name type="scientific">Methanobacterium veterum</name>
    <dbReference type="NCBI Taxonomy" id="408577"/>
    <lineage>
        <taxon>Archaea</taxon>
        <taxon>Methanobacteriati</taxon>
        <taxon>Methanobacteriota</taxon>
        <taxon>Methanomada group</taxon>
        <taxon>Methanobacteria</taxon>
        <taxon>Methanobacteriales</taxon>
        <taxon>Methanobacteriaceae</taxon>
        <taxon>Methanobacterium</taxon>
    </lineage>
</organism>
<dbReference type="Proteomes" id="UP001068021">
    <property type="component" value="Unassembled WGS sequence"/>
</dbReference>
<sequence>MATVDVYFKNKQNKKHFADVTDVIYEETYVLIEFNQGHVMIPYSSLEYVDVQDVWPEEEE</sequence>
<name>A0A9E5DPR1_9EURY</name>
<dbReference type="Proteomes" id="UP001074446">
    <property type="component" value="Unassembled WGS sequence"/>
</dbReference>
<dbReference type="EMBL" id="JAPVER010000020">
    <property type="protein sequence ID" value="MCZ3366634.1"/>
    <property type="molecule type" value="Genomic_DNA"/>
</dbReference>
<gene>
    <name evidence="2" type="ORF">O3H35_16350</name>
    <name evidence="1" type="ORF">O3H54_12155</name>
</gene>
<proteinExistence type="predicted"/>
<evidence type="ECO:0000313" key="1">
    <source>
        <dbReference type="EMBL" id="MCZ3366634.1"/>
    </source>
</evidence>
<dbReference type="RefSeq" id="WP_048080951.1">
    <property type="nucleotide sequence ID" value="NZ_JAPVER010000020.1"/>
</dbReference>
<dbReference type="AlphaFoldDB" id="A0A9E5DPR1"/>
<dbReference type="EMBL" id="JAPVES010000030">
    <property type="protein sequence ID" value="MCZ3374221.1"/>
    <property type="molecule type" value="Genomic_DNA"/>
</dbReference>
<protein>
    <submittedName>
        <fullName evidence="2">Uncharacterized protein</fullName>
    </submittedName>
</protein>
<evidence type="ECO:0000313" key="3">
    <source>
        <dbReference type="Proteomes" id="UP001068021"/>
    </source>
</evidence>
<keyword evidence="3" id="KW-1185">Reference proteome</keyword>
<evidence type="ECO:0000313" key="2">
    <source>
        <dbReference type="EMBL" id="MCZ3374221.1"/>
    </source>
</evidence>